<dbReference type="Proteomes" id="UP000034037">
    <property type="component" value="Chromosome"/>
</dbReference>
<organism evidence="2 3">
    <name type="scientific">[Brevibacterium] flavum</name>
    <dbReference type="NCBI Taxonomy" id="92706"/>
    <lineage>
        <taxon>Bacteria</taxon>
        <taxon>Bacillati</taxon>
        <taxon>Actinomycetota</taxon>
        <taxon>Actinomycetes</taxon>
        <taxon>Mycobacteriales</taxon>
        <taxon>Corynebacteriaceae</taxon>
        <taxon>Corynebacterium</taxon>
    </lineage>
</organism>
<dbReference type="Gene3D" id="3.20.20.100">
    <property type="entry name" value="NADP-dependent oxidoreductase domain"/>
    <property type="match status" value="1"/>
</dbReference>
<evidence type="ECO:0000259" key="1">
    <source>
        <dbReference type="Pfam" id="PF00248"/>
    </source>
</evidence>
<sequence length="315" mass="34028">MEHGVTVIKGTEFDVFPLNLGGNTFGWTSNREQTFAVLDAFVAAGGNFVDTADSYSAWVEGNEGGESERELGAWIKERGADKLIIATKSGALEPVAGRSREATFKAVEGSLERLGVESIDIFYYHYDDEAVSIDEQVAIANDLIAQGKIKHLALSNYSAERLAEFFEKSVGTPAQPVALQPHYNLVSRKDYEENVQPLAEKYGVAVFPYFALAAGLLTGKYTSKEDISGKARAGQLDRYASDEAFAVVTELRAVADELGVAPTTVALAWLVAHGVTAPIASVSKVEQLKDLMAVKDVELSAEQLARLDKVSEPFA</sequence>
<dbReference type="RefSeq" id="WP_003863683.1">
    <property type="nucleotide sequence ID" value="NZ_CP011309.1"/>
</dbReference>
<name>A0A0F6SQG5_9CORY</name>
<dbReference type="InterPro" id="IPR050523">
    <property type="entry name" value="AKR_Detox_Biosynth"/>
</dbReference>
<dbReference type="GO" id="GO:0005829">
    <property type="term" value="C:cytosol"/>
    <property type="evidence" value="ECO:0007669"/>
    <property type="project" value="TreeGrafter"/>
</dbReference>
<dbReference type="Pfam" id="PF00248">
    <property type="entry name" value="Aldo_ket_red"/>
    <property type="match status" value="1"/>
</dbReference>
<protein>
    <submittedName>
        <fullName evidence="2">Alcohol dehydrogenase</fullName>
    </submittedName>
</protein>
<dbReference type="AlphaFoldDB" id="A0A0F6SQG5"/>
<proteinExistence type="predicted"/>
<keyword evidence="3" id="KW-1185">Reference proteome</keyword>
<dbReference type="HOGENOM" id="CLU_023205_2_0_11"/>
<gene>
    <name evidence="2" type="ORF">YH66_00660</name>
</gene>
<evidence type="ECO:0000313" key="2">
    <source>
        <dbReference type="EMBL" id="AKF26169.1"/>
    </source>
</evidence>
<dbReference type="EMBL" id="CP011309">
    <property type="protein sequence ID" value="AKF26169.1"/>
    <property type="molecule type" value="Genomic_DNA"/>
</dbReference>
<dbReference type="PATRIC" id="fig|92706.3.peg.130"/>
<reference evidence="2 3" key="1">
    <citation type="submission" date="2015-04" db="EMBL/GenBank/DDBJ databases">
        <title>Complete Genome Sequence of Brevibacterium flavum ATCC 15168.</title>
        <authorList>
            <person name="Ahn J."/>
            <person name="Park G."/>
            <person name="Jeon W."/>
            <person name="Jang Y."/>
            <person name="Jang M."/>
            <person name="Lee H."/>
            <person name="Lee H."/>
        </authorList>
    </citation>
    <scope>NUCLEOTIDE SEQUENCE [LARGE SCALE GENOMIC DNA]</scope>
    <source>
        <strain evidence="2 3">ATCC 15168</strain>
    </source>
</reference>
<dbReference type="InterPro" id="IPR023210">
    <property type="entry name" value="NADP_OxRdtase_dom"/>
</dbReference>
<dbReference type="PANTHER" id="PTHR43364">
    <property type="entry name" value="NADH-SPECIFIC METHYLGLYOXAL REDUCTASE-RELATED"/>
    <property type="match status" value="1"/>
</dbReference>
<dbReference type="InterPro" id="IPR036812">
    <property type="entry name" value="NAD(P)_OxRdtase_dom_sf"/>
</dbReference>
<dbReference type="SUPFAM" id="SSF51430">
    <property type="entry name" value="NAD(P)-linked oxidoreductase"/>
    <property type="match status" value="1"/>
</dbReference>
<accession>A0A0F6SQG5</accession>
<dbReference type="CDD" id="cd19081">
    <property type="entry name" value="AKR_AKR9C1"/>
    <property type="match status" value="1"/>
</dbReference>
<dbReference type="PANTHER" id="PTHR43364:SF6">
    <property type="entry name" value="OXIDOREDUCTASE-RELATED"/>
    <property type="match status" value="1"/>
</dbReference>
<evidence type="ECO:0000313" key="3">
    <source>
        <dbReference type="Proteomes" id="UP000034037"/>
    </source>
</evidence>
<feature type="domain" description="NADP-dependent oxidoreductase" evidence="1">
    <location>
        <begin position="18"/>
        <end position="311"/>
    </location>
</feature>